<dbReference type="AlphaFoldDB" id="A0AAC9LIB6"/>
<organism evidence="1 2">
    <name type="scientific">Actinoalloteichus fjordicus</name>
    <dbReference type="NCBI Taxonomy" id="1612552"/>
    <lineage>
        <taxon>Bacteria</taxon>
        <taxon>Bacillati</taxon>
        <taxon>Actinomycetota</taxon>
        <taxon>Actinomycetes</taxon>
        <taxon>Pseudonocardiales</taxon>
        <taxon>Pseudonocardiaceae</taxon>
        <taxon>Actinoalloteichus</taxon>
    </lineage>
</organism>
<evidence type="ECO:0000313" key="2">
    <source>
        <dbReference type="Proteomes" id="UP000185511"/>
    </source>
</evidence>
<proteinExistence type="predicted"/>
<reference evidence="2" key="1">
    <citation type="submission" date="2016-06" db="EMBL/GenBank/DDBJ databases">
        <title>Complete genome sequence of Actinoalloteichus fjordicus DSM 46855 (=ADI127-17), type strain of the new species Actinoalloteichus fjordicus.</title>
        <authorList>
            <person name="Ruckert C."/>
            <person name="Nouioui I."/>
            <person name="Willmese J."/>
            <person name="van Wezel G."/>
            <person name="Klenk H.-P."/>
            <person name="Kalinowski J."/>
            <person name="Zotchev S.B."/>
        </authorList>
    </citation>
    <scope>NUCLEOTIDE SEQUENCE [LARGE SCALE GENOMIC DNA]</scope>
    <source>
        <strain evidence="2">ADI127-7</strain>
    </source>
</reference>
<protein>
    <submittedName>
        <fullName evidence="1">Uncharacterized protein</fullName>
    </submittedName>
</protein>
<dbReference type="RefSeq" id="WP_075743108.1">
    <property type="nucleotide sequence ID" value="NZ_CP016076.1"/>
</dbReference>
<dbReference type="KEGG" id="acad:UA74_29420"/>
<gene>
    <name evidence="1" type="ORF">UA74_29420</name>
</gene>
<keyword evidence="2" id="KW-1185">Reference proteome</keyword>
<dbReference type="Proteomes" id="UP000185511">
    <property type="component" value="Chromosome"/>
</dbReference>
<accession>A0AAC9LIB6</accession>
<evidence type="ECO:0000313" key="1">
    <source>
        <dbReference type="EMBL" id="APU17876.1"/>
    </source>
</evidence>
<name>A0AAC9LIB6_9PSEU</name>
<dbReference type="EMBL" id="CP016076">
    <property type="protein sequence ID" value="APU17876.1"/>
    <property type="molecule type" value="Genomic_DNA"/>
</dbReference>
<sequence length="242" mass="26372">MTALRRAHALLAEAYRATTDAETAIDEGAALFAAATIGSTQPEVEWIAHCAAASGDDVRAARALFVQAQDLIDGYCWTIAGHGIDAASSTPTATVPTIGAPVAETPPESVERRYGEWIAELLRSGTKISPERVVRMGRHFEGHLVWLETGDIDESGRAHIMRPERKGNFDDIGIPPERVVDTIFELVETRKPVGYLGRSGEVYDVEIDGCQGRLLVVIGSNGYIVTAYPIKLGRKIRPHRRK</sequence>